<reference evidence="1" key="1">
    <citation type="submission" date="2016-08" db="EMBL/GenBank/DDBJ databases">
        <authorList>
            <person name="Ngugi D.K."/>
            <person name="Miyake S."/>
            <person name="Stingl U."/>
        </authorList>
    </citation>
    <scope>NUCLEOTIDE SEQUENCE</scope>
    <source>
        <strain evidence="1">SCG-B11WGA-EpuloA1</strain>
    </source>
</reference>
<organism evidence="1 2">
    <name type="scientific">Candidatus Epulonipiscium fishelsonii</name>
    <dbReference type="NCBI Taxonomy" id="77094"/>
    <lineage>
        <taxon>Bacteria</taxon>
        <taxon>Bacillati</taxon>
        <taxon>Bacillota</taxon>
        <taxon>Clostridia</taxon>
        <taxon>Lachnospirales</taxon>
        <taxon>Lachnospiraceae</taxon>
        <taxon>Candidatus Epulonipiscium</taxon>
    </lineage>
</organism>
<evidence type="ECO:0000313" key="1">
    <source>
        <dbReference type="EMBL" id="ONI41250.1"/>
    </source>
</evidence>
<accession>A0ACC8XEP4</accession>
<keyword evidence="2" id="KW-1185">Reference proteome</keyword>
<evidence type="ECO:0000313" key="2">
    <source>
        <dbReference type="Proteomes" id="UP000188605"/>
    </source>
</evidence>
<sequence>MKKKTISSQLKRTFILFMMLILAISTISRIITILFDSVDVAETISNGNARLLSANIEGELLENKSLLNAISIQLGAWLEWIAIPDDEKSIENSLKAQAIDEDVTLIYLVGHNNEFVSSNGWRPDPNLDLSTREWYVGAQNTDDIYVTQPYTDNATGDLIISLSKKVISSSGKNIGIVVMDIRLNDIRNIILDLAQKEETMAFMIDNKGNIIIHPDESFMPNDAGMTSVDTQGDNYMSLLEAPANTVLLTKNIDNKLYYIATDDISGSNFKIITHYPAQHVWDDIQFEMFTCLIIVLFSITIVSIAMNKVVEKYTSPISDVVTALDQIKNGNLTIQTENIKKPNKEIENLVSSLEVVSNTITSYITDIDEVLDSFSNGNFTKVPSQTYIGDFSKIKVSLNNISTKLKYLIFNTQQSTKEVTSAVDHIAGSAQNLANLTLEQSSLILNFKQDTVQVSNDIINIIEDINQNYITAEDMSNKAVGGKQIGSELVHSIHAITTSIRDMAEVIHSIEEIASQTNLLALNAAIESARAGESGKGFAIVAGEIRDLSIKTSEIVKNVFDMIQENLSNIEQGEHMVEVTVNSLANIALASNQTRDMSKQVSENALTQKDALQRIILNVEKLEAEMSKNTGISEENLDISENLEQLLQNLKSQIEQFII</sequence>
<proteinExistence type="predicted"/>
<name>A0ACC8XEP4_9FIRM</name>
<comment type="caution">
    <text evidence="1">The sequence shown here is derived from an EMBL/GenBank/DDBJ whole genome shotgun (WGS) entry which is preliminary data.</text>
</comment>
<dbReference type="EMBL" id="LJDB01000040">
    <property type="protein sequence ID" value="ONI41250.1"/>
    <property type="molecule type" value="Genomic_DNA"/>
</dbReference>
<protein>
    <submittedName>
        <fullName evidence="1">Uncharacterized protein</fullName>
    </submittedName>
</protein>
<dbReference type="Proteomes" id="UP000188605">
    <property type="component" value="Unassembled WGS sequence"/>
</dbReference>
<gene>
    <name evidence="1" type="ORF">AN396_03955</name>
</gene>